<name>A0ABQ3RR68_STRRR</name>
<sequence length="153" mass="16079">MTAPVRLPPRQRGSVPAHAPQTGVAALSTRWPDASRGIRAGCANGPRTGCPAGGTAGATASARALQLLRQALRARVAEFVVEPQRGVPRLGGPVLLPEAGQEVTEPDQPARLAPAVVVRTVQVDREPRVTQGLLDVPAEFADTLILIRPRPSR</sequence>
<evidence type="ECO:0000313" key="2">
    <source>
        <dbReference type="EMBL" id="GHI58344.1"/>
    </source>
</evidence>
<feature type="region of interest" description="Disordered" evidence="1">
    <location>
        <begin position="1"/>
        <end position="31"/>
    </location>
</feature>
<accession>A0ABQ3RR68</accession>
<comment type="caution">
    <text evidence="2">The sequence shown here is derived from an EMBL/GenBank/DDBJ whole genome shotgun (WGS) entry which is preliminary data.</text>
</comment>
<protein>
    <submittedName>
        <fullName evidence="2">Uncharacterized protein</fullName>
    </submittedName>
</protein>
<dbReference type="EMBL" id="BNEA01000021">
    <property type="protein sequence ID" value="GHI58344.1"/>
    <property type="molecule type" value="Genomic_DNA"/>
</dbReference>
<proteinExistence type="predicted"/>
<organism evidence="2 3">
    <name type="scientific">Streptomyces rubradiris</name>
    <name type="common">Streptomyces achromogenes subsp. rubradiris</name>
    <dbReference type="NCBI Taxonomy" id="285531"/>
    <lineage>
        <taxon>Bacteria</taxon>
        <taxon>Bacillati</taxon>
        <taxon>Actinomycetota</taxon>
        <taxon>Actinomycetes</taxon>
        <taxon>Kitasatosporales</taxon>
        <taxon>Streptomycetaceae</taxon>
        <taxon>Streptomyces</taxon>
    </lineage>
</organism>
<gene>
    <name evidence="2" type="ORF">Srubr_81900</name>
</gene>
<evidence type="ECO:0000313" key="3">
    <source>
        <dbReference type="Proteomes" id="UP000646738"/>
    </source>
</evidence>
<dbReference type="Proteomes" id="UP000646738">
    <property type="component" value="Unassembled WGS sequence"/>
</dbReference>
<reference evidence="3" key="1">
    <citation type="submission" date="2023-07" db="EMBL/GenBank/DDBJ databases">
        <title>Whole genome shotgun sequence of Streptomyces achromogenes subsp. rubradiris NBRC 14000.</title>
        <authorList>
            <person name="Komaki H."/>
            <person name="Tamura T."/>
        </authorList>
    </citation>
    <scope>NUCLEOTIDE SEQUENCE [LARGE SCALE GENOMIC DNA]</scope>
    <source>
        <strain evidence="3">NBRC 14000</strain>
    </source>
</reference>
<keyword evidence="3" id="KW-1185">Reference proteome</keyword>
<evidence type="ECO:0000256" key="1">
    <source>
        <dbReference type="SAM" id="MobiDB-lite"/>
    </source>
</evidence>